<evidence type="ECO:0000259" key="2">
    <source>
        <dbReference type="Pfam" id="PF00857"/>
    </source>
</evidence>
<dbReference type="GO" id="GO:0016787">
    <property type="term" value="F:hydrolase activity"/>
    <property type="evidence" value="ECO:0007669"/>
    <property type="project" value="UniProtKB-KW"/>
</dbReference>
<evidence type="ECO:0000256" key="1">
    <source>
        <dbReference type="ARBA" id="ARBA00022801"/>
    </source>
</evidence>
<dbReference type="PANTHER" id="PTHR43540">
    <property type="entry name" value="PEROXYUREIDOACRYLATE/UREIDOACRYLATE AMIDOHYDROLASE-RELATED"/>
    <property type="match status" value="1"/>
</dbReference>
<dbReference type="RefSeq" id="WP_148914747.1">
    <property type="nucleotide sequence ID" value="NZ_VSZS01000062.1"/>
</dbReference>
<dbReference type="PANTHER" id="PTHR43540:SF1">
    <property type="entry name" value="ISOCHORISMATASE HYDROLASE"/>
    <property type="match status" value="1"/>
</dbReference>
<name>A0A5D4GTU9_9HYPH</name>
<gene>
    <name evidence="3" type="ORF">FY036_10820</name>
</gene>
<dbReference type="AlphaFoldDB" id="A0A5D4GTU9"/>
<keyword evidence="1" id="KW-0378">Hydrolase</keyword>
<evidence type="ECO:0000313" key="4">
    <source>
        <dbReference type="Proteomes" id="UP000323258"/>
    </source>
</evidence>
<dbReference type="Gene3D" id="3.40.50.850">
    <property type="entry name" value="Isochorismatase-like"/>
    <property type="match status" value="1"/>
</dbReference>
<reference evidence="3 4" key="2">
    <citation type="submission" date="2019-09" db="EMBL/GenBank/DDBJ databases">
        <title>Mesorhizobium sp. MaA-C15 isolated from Microcystis aeruginosa.</title>
        <authorList>
            <person name="Jeong S.E."/>
            <person name="Jin H.M."/>
            <person name="Jeon C.O."/>
        </authorList>
    </citation>
    <scope>NUCLEOTIDE SEQUENCE [LARGE SCALE GENOMIC DNA]</scope>
    <source>
        <strain evidence="3 4">MaA-C15</strain>
    </source>
</reference>
<feature type="domain" description="Isochorismatase-like" evidence="2">
    <location>
        <begin position="13"/>
        <end position="190"/>
    </location>
</feature>
<dbReference type="EMBL" id="VSZS01000062">
    <property type="protein sequence ID" value="TYR32301.1"/>
    <property type="molecule type" value="Genomic_DNA"/>
</dbReference>
<keyword evidence="4" id="KW-1185">Reference proteome</keyword>
<dbReference type="Proteomes" id="UP000323258">
    <property type="component" value="Unassembled WGS sequence"/>
</dbReference>
<dbReference type="OrthoDB" id="9811489at2"/>
<organism evidence="3 4">
    <name type="scientific">Neoaquamicrobium microcysteis</name>
    <dbReference type="NCBI Taxonomy" id="2682781"/>
    <lineage>
        <taxon>Bacteria</taxon>
        <taxon>Pseudomonadati</taxon>
        <taxon>Pseudomonadota</taxon>
        <taxon>Alphaproteobacteria</taxon>
        <taxon>Hyphomicrobiales</taxon>
        <taxon>Phyllobacteriaceae</taxon>
        <taxon>Neoaquamicrobium</taxon>
    </lineage>
</organism>
<evidence type="ECO:0000313" key="3">
    <source>
        <dbReference type="EMBL" id="TYR32301.1"/>
    </source>
</evidence>
<protein>
    <submittedName>
        <fullName evidence="3">Isochorismatase family protein</fullName>
    </submittedName>
</protein>
<sequence>MKKPITLPRRKVAALFIDLQEEHRQDPRYLVDGFGDVVANAARLQRAARAAGAPLYHFAYVVDLAAGDARPYHPVMPDGRSAFSDKDDPLTAICAEVAPQEGEPLLVKSEATAFRDGLAAELRGRGVEWLVIAGVWTEACVDATVKDAIGYGFRVLLVKDACGSGSRAMHQTGILNLANRLYGGAVVSTDAACRLLSGETAPAWQVEGSVPLRYEAETLGKLYAAL</sequence>
<dbReference type="SUPFAM" id="SSF52499">
    <property type="entry name" value="Isochorismatase-like hydrolases"/>
    <property type="match status" value="1"/>
</dbReference>
<dbReference type="Pfam" id="PF00857">
    <property type="entry name" value="Isochorismatase"/>
    <property type="match status" value="1"/>
</dbReference>
<dbReference type="InterPro" id="IPR000868">
    <property type="entry name" value="Isochorismatase-like_dom"/>
</dbReference>
<reference evidence="3 4" key="1">
    <citation type="submission" date="2019-08" db="EMBL/GenBank/DDBJ databases">
        <authorList>
            <person name="Seo Y.L."/>
        </authorList>
    </citation>
    <scope>NUCLEOTIDE SEQUENCE [LARGE SCALE GENOMIC DNA]</scope>
    <source>
        <strain evidence="3 4">MaA-C15</strain>
    </source>
</reference>
<accession>A0A5D4GTU9</accession>
<comment type="caution">
    <text evidence="3">The sequence shown here is derived from an EMBL/GenBank/DDBJ whole genome shotgun (WGS) entry which is preliminary data.</text>
</comment>
<proteinExistence type="predicted"/>
<dbReference type="InterPro" id="IPR050272">
    <property type="entry name" value="Isochorismatase-like_hydrls"/>
</dbReference>
<dbReference type="InterPro" id="IPR036380">
    <property type="entry name" value="Isochorismatase-like_sf"/>
</dbReference>